<dbReference type="AlphaFoldDB" id="A0A7E5WJ39"/>
<dbReference type="GeneID" id="113502703"/>
<feature type="domain" description="FP protein C-terminal" evidence="3">
    <location>
        <begin position="250"/>
        <end position="299"/>
    </location>
</feature>
<dbReference type="Proteomes" id="UP000322000">
    <property type="component" value="Chromosome 17"/>
</dbReference>
<keyword evidence="1" id="KW-0175">Coiled coil</keyword>
<feature type="compositionally biased region" description="Polar residues" evidence="2">
    <location>
        <begin position="13"/>
        <end position="22"/>
    </location>
</feature>
<evidence type="ECO:0000256" key="1">
    <source>
        <dbReference type="SAM" id="Coils"/>
    </source>
</evidence>
<feature type="coiled-coil region" evidence="1">
    <location>
        <begin position="100"/>
        <end position="134"/>
    </location>
</feature>
<evidence type="ECO:0000313" key="4">
    <source>
        <dbReference type="Proteomes" id="UP000322000"/>
    </source>
</evidence>
<dbReference type="KEGG" id="tnl:113502703"/>
<sequence>MSSEKSPPKTPIARTTTQSDSDILNAMDGENVNITTRCKRPRTELSSPEIESNSLRDMIRQEIQSALQDAMKCFVQDQLNTIRDMVSEFKKSLSFFNEKYEAVKITLEEKSIKIQKLEKDNYDLQSSLKDMTMRVNILEQQARSSNIEMQCVPEHRAENLVSTVLQLSRVIGCDIKETDIQLCTRTAKKDKQNTRPRSVLVKFNSPRLRDTFLAASIQFNKTNSSDKLNSSHLGIATDKPVPIFITEHLSPENKALHAATRVRAKELGFKFVWVRNGRVFMKKDEHSQSLLIRDHENLKLLT</sequence>
<dbReference type="InParanoid" id="A0A7E5WJ39"/>
<reference evidence="5" key="1">
    <citation type="submission" date="2025-08" db="UniProtKB">
        <authorList>
            <consortium name="RefSeq"/>
        </authorList>
    </citation>
    <scope>IDENTIFICATION</scope>
</reference>
<name>A0A7E5WJ39_TRINI</name>
<evidence type="ECO:0000313" key="5">
    <source>
        <dbReference type="RefSeq" id="XP_026740156.1"/>
    </source>
</evidence>
<keyword evidence="4" id="KW-1185">Reference proteome</keyword>
<protein>
    <submittedName>
        <fullName evidence="5">Uncharacterized protein LOC113502703</fullName>
    </submittedName>
</protein>
<evidence type="ECO:0000256" key="2">
    <source>
        <dbReference type="SAM" id="MobiDB-lite"/>
    </source>
</evidence>
<accession>A0A7E5WJ39</accession>
<organism evidence="4 5">
    <name type="scientific">Trichoplusia ni</name>
    <name type="common">Cabbage looper</name>
    <dbReference type="NCBI Taxonomy" id="7111"/>
    <lineage>
        <taxon>Eukaryota</taxon>
        <taxon>Metazoa</taxon>
        <taxon>Ecdysozoa</taxon>
        <taxon>Arthropoda</taxon>
        <taxon>Hexapoda</taxon>
        <taxon>Insecta</taxon>
        <taxon>Pterygota</taxon>
        <taxon>Neoptera</taxon>
        <taxon>Endopterygota</taxon>
        <taxon>Lepidoptera</taxon>
        <taxon>Glossata</taxon>
        <taxon>Ditrysia</taxon>
        <taxon>Noctuoidea</taxon>
        <taxon>Noctuidae</taxon>
        <taxon>Plusiinae</taxon>
        <taxon>Trichoplusia</taxon>
    </lineage>
</organism>
<dbReference type="Pfam" id="PF25298">
    <property type="entry name" value="Baculo_FP_2nd"/>
    <property type="match status" value="1"/>
</dbReference>
<evidence type="ECO:0000259" key="3">
    <source>
        <dbReference type="Pfam" id="PF25298"/>
    </source>
</evidence>
<dbReference type="OrthoDB" id="5984028at2759"/>
<feature type="region of interest" description="Disordered" evidence="2">
    <location>
        <begin position="1"/>
        <end position="25"/>
    </location>
</feature>
<gene>
    <name evidence="5" type="primary">LOC113502703</name>
</gene>
<proteinExistence type="predicted"/>
<dbReference type="RefSeq" id="XP_026740156.1">
    <property type="nucleotide sequence ID" value="XM_026884355.1"/>
</dbReference>
<dbReference type="InterPro" id="IPR057251">
    <property type="entry name" value="FP_C"/>
</dbReference>